<dbReference type="InterPro" id="IPR012657">
    <property type="entry name" value="23S_rRNA-intervening_sequence"/>
</dbReference>
<reference evidence="1 2" key="1">
    <citation type="submission" date="2019-02" db="EMBL/GenBank/DDBJ databases">
        <title>Deep-cultivation of Planctomycetes and their phenomic and genomic characterization uncovers novel biology.</title>
        <authorList>
            <person name="Wiegand S."/>
            <person name="Jogler M."/>
            <person name="Boedeker C."/>
            <person name="Pinto D."/>
            <person name="Vollmers J."/>
            <person name="Rivas-Marin E."/>
            <person name="Kohn T."/>
            <person name="Peeters S.H."/>
            <person name="Heuer A."/>
            <person name="Rast P."/>
            <person name="Oberbeckmann S."/>
            <person name="Bunk B."/>
            <person name="Jeske O."/>
            <person name="Meyerdierks A."/>
            <person name="Storesund J.E."/>
            <person name="Kallscheuer N."/>
            <person name="Luecker S."/>
            <person name="Lage O.M."/>
            <person name="Pohl T."/>
            <person name="Merkel B.J."/>
            <person name="Hornburger P."/>
            <person name="Mueller R.-W."/>
            <person name="Bruemmer F."/>
            <person name="Labrenz M."/>
            <person name="Spormann A.M."/>
            <person name="Op Den Camp H."/>
            <person name="Overmann J."/>
            <person name="Amann R."/>
            <person name="Jetten M.S.M."/>
            <person name="Mascher T."/>
            <person name="Medema M.H."/>
            <person name="Devos D.P."/>
            <person name="Kaster A.-K."/>
            <person name="Ovreas L."/>
            <person name="Rohde M."/>
            <person name="Galperin M.Y."/>
            <person name="Jogler C."/>
        </authorList>
    </citation>
    <scope>NUCLEOTIDE SEQUENCE [LARGE SCALE GENOMIC DNA]</scope>
    <source>
        <strain evidence="1 2">KOR34</strain>
    </source>
</reference>
<evidence type="ECO:0000313" key="2">
    <source>
        <dbReference type="Proteomes" id="UP000316714"/>
    </source>
</evidence>
<dbReference type="PANTHER" id="PTHR38471">
    <property type="entry name" value="FOUR HELIX BUNDLE PROTEIN"/>
    <property type="match status" value="1"/>
</dbReference>
<protein>
    <recommendedName>
        <fullName evidence="3">Four helix bundle protein</fullName>
    </recommendedName>
</protein>
<dbReference type="NCBIfam" id="TIGR02436">
    <property type="entry name" value="four helix bundle protein"/>
    <property type="match status" value="1"/>
</dbReference>
<dbReference type="AlphaFoldDB" id="A0A5C5V5Z8"/>
<dbReference type="PANTHER" id="PTHR38471:SF2">
    <property type="entry name" value="FOUR HELIX BUNDLE PROTEIN"/>
    <property type="match status" value="1"/>
</dbReference>
<dbReference type="OrthoDB" id="160990at2"/>
<comment type="caution">
    <text evidence="1">The sequence shown here is derived from an EMBL/GenBank/DDBJ whole genome shotgun (WGS) entry which is preliminary data.</text>
</comment>
<proteinExistence type="predicted"/>
<dbReference type="InterPro" id="IPR036583">
    <property type="entry name" value="23S_rRNA_IVS_sf"/>
</dbReference>
<dbReference type="Proteomes" id="UP000316714">
    <property type="component" value="Unassembled WGS sequence"/>
</dbReference>
<evidence type="ECO:0008006" key="3">
    <source>
        <dbReference type="Google" id="ProtNLM"/>
    </source>
</evidence>
<accession>A0A5C5V5Z8</accession>
<dbReference type="EMBL" id="SIHJ01000002">
    <property type="protein sequence ID" value="TWT33731.1"/>
    <property type="molecule type" value="Genomic_DNA"/>
</dbReference>
<organism evidence="1 2">
    <name type="scientific">Posidoniimonas corsicana</name>
    <dbReference type="NCBI Taxonomy" id="1938618"/>
    <lineage>
        <taxon>Bacteria</taxon>
        <taxon>Pseudomonadati</taxon>
        <taxon>Planctomycetota</taxon>
        <taxon>Planctomycetia</taxon>
        <taxon>Pirellulales</taxon>
        <taxon>Lacipirellulaceae</taxon>
        <taxon>Posidoniimonas</taxon>
    </lineage>
</organism>
<dbReference type="SUPFAM" id="SSF158446">
    <property type="entry name" value="IVS-encoded protein-like"/>
    <property type="match status" value="1"/>
</dbReference>
<gene>
    <name evidence="1" type="ORF">KOR34_35640</name>
</gene>
<keyword evidence="2" id="KW-1185">Reference proteome</keyword>
<dbReference type="Pfam" id="PF05635">
    <property type="entry name" value="23S_rRNA_IVP"/>
    <property type="match status" value="1"/>
</dbReference>
<sequence length="121" mass="13512">MANSSKGYRRLDAWQSSMKLVGAVREISRTLPDDDRKKLTKRMQRISATVPRTLARGFGRGGKEYRQYVLDARESLSELESQMQAAVRLGYLRADQASAAGRSARDTASRLNCLAMSLELS</sequence>
<name>A0A5C5V5Z8_9BACT</name>
<dbReference type="RefSeq" id="WP_146566596.1">
    <property type="nucleotide sequence ID" value="NZ_SIHJ01000002.1"/>
</dbReference>
<dbReference type="Gene3D" id="1.20.1440.60">
    <property type="entry name" value="23S rRNA-intervening sequence"/>
    <property type="match status" value="1"/>
</dbReference>
<evidence type="ECO:0000313" key="1">
    <source>
        <dbReference type="EMBL" id="TWT33731.1"/>
    </source>
</evidence>